<dbReference type="Gene3D" id="1.20.1600.10">
    <property type="entry name" value="Outer membrane efflux proteins (OEP)"/>
    <property type="match status" value="1"/>
</dbReference>
<dbReference type="PATRIC" id="fig|1125699.3.peg.135"/>
<dbReference type="RefSeq" id="WP_016524443.1">
    <property type="nucleotide sequence ID" value="NZ_KE332518.1"/>
</dbReference>
<dbReference type="STRING" id="1125699.HMPREF9194_00135"/>
<evidence type="ECO:0000313" key="2">
    <source>
        <dbReference type="EMBL" id="EPF32146.1"/>
    </source>
</evidence>
<dbReference type="eggNOG" id="ENOG5032J49">
    <property type="taxonomic scope" value="Bacteria"/>
</dbReference>
<keyword evidence="1" id="KW-0732">Signal</keyword>
<comment type="caution">
    <text evidence="2">The sequence shown here is derived from an EMBL/GenBank/DDBJ whole genome shotgun (WGS) entry which is preliminary data.</text>
</comment>
<dbReference type="HOGENOM" id="CLU_046708_0_0_12"/>
<reference evidence="2 3" key="1">
    <citation type="submission" date="2013-04" db="EMBL/GenBank/DDBJ databases">
        <title>The Genome Sequence of Treponema maltophilum ATCC 51939.</title>
        <authorList>
            <consortium name="The Broad Institute Genomics Platform"/>
            <person name="Earl A."/>
            <person name="Ward D."/>
            <person name="Feldgarden M."/>
            <person name="Gevers D."/>
            <person name="Leonetti C."/>
            <person name="Blanton J.M."/>
            <person name="Dewhirst F.E."/>
            <person name="Izard J."/>
            <person name="Walker B."/>
            <person name="Young S."/>
            <person name="Zeng Q."/>
            <person name="Gargeya S."/>
            <person name="Fitzgerald M."/>
            <person name="Haas B."/>
            <person name="Abouelleil A."/>
            <person name="Allen A.W."/>
            <person name="Alvarado L."/>
            <person name="Arachchi H.M."/>
            <person name="Berlin A.M."/>
            <person name="Chapman S.B."/>
            <person name="Gainer-Dewar J."/>
            <person name="Goldberg J."/>
            <person name="Griggs A."/>
            <person name="Gujja S."/>
            <person name="Hansen M."/>
            <person name="Howarth C."/>
            <person name="Imamovic A."/>
            <person name="Ireland A."/>
            <person name="Larimer J."/>
            <person name="McCowan C."/>
            <person name="Murphy C."/>
            <person name="Pearson M."/>
            <person name="Poon T.W."/>
            <person name="Priest M."/>
            <person name="Roberts A."/>
            <person name="Saif S."/>
            <person name="Shea T."/>
            <person name="Sisk P."/>
            <person name="Sykes S."/>
            <person name="Wortman J."/>
            <person name="Nusbaum C."/>
            <person name="Birren B."/>
        </authorList>
    </citation>
    <scope>NUCLEOTIDE SEQUENCE [LARGE SCALE GENOMIC DNA]</scope>
    <source>
        <strain evidence="2 3">ATCC 51939</strain>
    </source>
</reference>
<keyword evidence="3" id="KW-1185">Reference proteome</keyword>
<dbReference type="EMBL" id="ATFF01000002">
    <property type="protein sequence ID" value="EPF32146.1"/>
    <property type="molecule type" value="Genomic_DNA"/>
</dbReference>
<organism evidence="2 3">
    <name type="scientific">Treponema maltophilum ATCC 51939</name>
    <dbReference type="NCBI Taxonomy" id="1125699"/>
    <lineage>
        <taxon>Bacteria</taxon>
        <taxon>Pseudomonadati</taxon>
        <taxon>Spirochaetota</taxon>
        <taxon>Spirochaetia</taxon>
        <taxon>Spirochaetales</taxon>
        <taxon>Treponemataceae</taxon>
        <taxon>Treponema</taxon>
    </lineage>
</organism>
<name>S3K5B1_TREMA</name>
<proteinExistence type="predicted"/>
<feature type="signal peptide" evidence="1">
    <location>
        <begin position="1"/>
        <end position="22"/>
    </location>
</feature>
<dbReference type="AlphaFoldDB" id="S3K5B1"/>
<feature type="chain" id="PRO_5004522796" description="Outer membrane efflux protein" evidence="1">
    <location>
        <begin position="23"/>
        <end position="462"/>
    </location>
</feature>
<protein>
    <recommendedName>
        <fullName evidence="4">Outer membrane efflux protein</fullName>
    </recommendedName>
</protein>
<accession>S3K5B1</accession>
<dbReference type="SUPFAM" id="SSF56954">
    <property type="entry name" value="Outer membrane efflux proteins (OEP)"/>
    <property type="match status" value="1"/>
</dbReference>
<evidence type="ECO:0008006" key="4">
    <source>
        <dbReference type="Google" id="ProtNLM"/>
    </source>
</evidence>
<evidence type="ECO:0000313" key="3">
    <source>
        <dbReference type="Proteomes" id="UP000014541"/>
    </source>
</evidence>
<sequence>MVKKRFVPAVFAAFFLCGTSFAGECDNFIRTVLDSSPVYRSALLEYKNAGLELLAYKYRRLPQPFFAAGYGASMSGNSASSLSQLFKASFVVAQEIPGGIDFQVQADQFFAVDANAARTAAYEFAASLALNVPFYAAAPDTCAVALAGQAASFALSEDIRNLELNIAKKRLIAEAVYAVGNCLLLKERIELEERRQNLIRKEAEADEKLWLLGRLSTFDLSERNTKRFESYVSLLQMRQNLSRLVENLYVFGLEEASLPDDIDLWIACWEAFAAENPIENGLNSALESKQAEKNFYNETERHIADLPVLRLSASAEPAARNGVSNSFKDSFVQYWKSGTKWNWDFKIALSLPLSPASPAYSRNALSLNSQRLYELSQRQLFKRREAQEKQYQTNLYLLKKLSEKALLDKTDAGNKVVAARALADRERLTATDFEYQVLNAALAENAYKEVRLRIVAALLNGY</sequence>
<gene>
    <name evidence="2" type="ORF">HMPREF9194_00135</name>
</gene>
<evidence type="ECO:0000256" key="1">
    <source>
        <dbReference type="SAM" id="SignalP"/>
    </source>
</evidence>
<dbReference type="Proteomes" id="UP000014541">
    <property type="component" value="Unassembled WGS sequence"/>
</dbReference>